<keyword evidence="1" id="KW-0472">Membrane</keyword>
<dbReference type="EMBL" id="CP144700">
    <property type="protein sequence ID" value="WVZ25783.1"/>
    <property type="molecule type" value="Genomic_DNA"/>
</dbReference>
<keyword evidence="1" id="KW-0812">Transmembrane</keyword>
<dbReference type="Proteomes" id="UP001374535">
    <property type="component" value="Chromosome 1"/>
</dbReference>
<dbReference type="AlphaFoldDB" id="A0AAQ3PCF2"/>
<evidence type="ECO:0000313" key="2">
    <source>
        <dbReference type="EMBL" id="WVZ25783.1"/>
    </source>
</evidence>
<feature type="transmembrane region" description="Helical" evidence="1">
    <location>
        <begin position="20"/>
        <end position="43"/>
    </location>
</feature>
<evidence type="ECO:0000256" key="1">
    <source>
        <dbReference type="SAM" id="Phobius"/>
    </source>
</evidence>
<organism evidence="2 3">
    <name type="scientific">Vigna mungo</name>
    <name type="common">Black gram</name>
    <name type="synonym">Phaseolus mungo</name>
    <dbReference type="NCBI Taxonomy" id="3915"/>
    <lineage>
        <taxon>Eukaryota</taxon>
        <taxon>Viridiplantae</taxon>
        <taxon>Streptophyta</taxon>
        <taxon>Embryophyta</taxon>
        <taxon>Tracheophyta</taxon>
        <taxon>Spermatophyta</taxon>
        <taxon>Magnoliopsida</taxon>
        <taxon>eudicotyledons</taxon>
        <taxon>Gunneridae</taxon>
        <taxon>Pentapetalae</taxon>
        <taxon>rosids</taxon>
        <taxon>fabids</taxon>
        <taxon>Fabales</taxon>
        <taxon>Fabaceae</taxon>
        <taxon>Papilionoideae</taxon>
        <taxon>50 kb inversion clade</taxon>
        <taxon>NPAAA clade</taxon>
        <taxon>indigoferoid/millettioid clade</taxon>
        <taxon>Phaseoleae</taxon>
        <taxon>Vigna</taxon>
    </lineage>
</organism>
<protein>
    <submittedName>
        <fullName evidence="2">Uncharacterized protein</fullName>
    </submittedName>
</protein>
<name>A0AAQ3PCF2_VIGMU</name>
<proteinExistence type="predicted"/>
<reference evidence="2 3" key="1">
    <citation type="journal article" date="2023" name="Life. Sci Alliance">
        <title>Evolutionary insights into 3D genome organization and epigenetic landscape of Vigna mungo.</title>
        <authorList>
            <person name="Junaid A."/>
            <person name="Singh B."/>
            <person name="Bhatia S."/>
        </authorList>
    </citation>
    <scope>NUCLEOTIDE SEQUENCE [LARGE SCALE GENOMIC DNA]</scope>
    <source>
        <strain evidence="2">Urdbean</strain>
    </source>
</reference>
<sequence>MKLRPCAKPHRQNCGTNHMAVMFTTPFGLSINPSFIASFLLFFSTNVATILAKHEITSPIPIRCFSVSTRSLGSNGTKILSYKTTHRVKVMNINAVKLVGGISIFNTILFMVSA</sequence>
<accession>A0AAQ3PCF2</accession>
<keyword evidence="1" id="KW-1133">Transmembrane helix</keyword>
<gene>
    <name evidence="2" type="ORF">V8G54_004327</name>
</gene>
<keyword evidence="3" id="KW-1185">Reference proteome</keyword>
<feature type="transmembrane region" description="Helical" evidence="1">
    <location>
        <begin position="90"/>
        <end position="112"/>
    </location>
</feature>
<evidence type="ECO:0000313" key="3">
    <source>
        <dbReference type="Proteomes" id="UP001374535"/>
    </source>
</evidence>